<dbReference type="RefSeq" id="WP_071502248.1">
    <property type="nucleotide sequence ID" value="NZ_MORL01000002.1"/>
</dbReference>
<proteinExistence type="inferred from homology"/>
<evidence type="ECO:0000256" key="3">
    <source>
        <dbReference type="ARBA" id="ARBA00012663"/>
    </source>
</evidence>
<evidence type="ECO:0000256" key="4">
    <source>
        <dbReference type="ARBA" id="ARBA00022801"/>
    </source>
</evidence>
<dbReference type="InterPro" id="IPR013783">
    <property type="entry name" value="Ig-like_fold"/>
</dbReference>
<dbReference type="InterPro" id="IPR015882">
    <property type="entry name" value="HEX_bac_N"/>
</dbReference>
<evidence type="ECO:0000256" key="2">
    <source>
        <dbReference type="ARBA" id="ARBA00006285"/>
    </source>
</evidence>
<dbReference type="Gene3D" id="3.30.379.10">
    <property type="entry name" value="Chitobiase/beta-hexosaminidase domain 2-like"/>
    <property type="match status" value="1"/>
</dbReference>
<dbReference type="Gene3D" id="2.60.40.290">
    <property type="match status" value="1"/>
</dbReference>
<name>A0A1S2VNV8_9BACT</name>
<protein>
    <recommendedName>
        <fullName evidence="3">beta-N-acetylhexosaminidase</fullName>
        <ecNumber evidence="3">3.2.1.52</ecNumber>
    </recommendedName>
    <alternativeName>
        <fullName evidence="6">Beta-N-acetylhexosaminidase</fullName>
    </alternativeName>
    <alternativeName>
        <fullName evidence="7">N-acetyl-beta-glucosaminidase</fullName>
    </alternativeName>
</protein>
<gene>
    <name evidence="11" type="ORF">BLX24_06435</name>
</gene>
<keyword evidence="12" id="KW-1185">Reference proteome</keyword>
<dbReference type="GO" id="GO:0016020">
    <property type="term" value="C:membrane"/>
    <property type="evidence" value="ECO:0007669"/>
    <property type="project" value="TreeGrafter"/>
</dbReference>
<dbReference type="InterPro" id="IPR017853">
    <property type="entry name" value="GH"/>
</dbReference>
<evidence type="ECO:0000256" key="6">
    <source>
        <dbReference type="ARBA" id="ARBA00030512"/>
    </source>
</evidence>
<dbReference type="InterPro" id="IPR012291">
    <property type="entry name" value="CBM2_carb-bd_dom_sf"/>
</dbReference>
<keyword evidence="4" id="KW-0378">Hydrolase</keyword>
<dbReference type="GO" id="GO:0030247">
    <property type="term" value="F:polysaccharide binding"/>
    <property type="evidence" value="ECO:0007669"/>
    <property type="project" value="InterPro"/>
</dbReference>
<dbReference type="GO" id="GO:0004563">
    <property type="term" value="F:beta-N-acetylhexosaminidase activity"/>
    <property type="evidence" value="ECO:0007669"/>
    <property type="project" value="UniProtKB-EC"/>
</dbReference>
<accession>A0A1S2VNV8</accession>
<dbReference type="PRINTS" id="PR00738">
    <property type="entry name" value="GLHYDRLASE20"/>
</dbReference>
<dbReference type="EC" id="3.2.1.52" evidence="3"/>
<dbReference type="InterPro" id="IPR025705">
    <property type="entry name" value="Beta_hexosaminidase_sua/sub"/>
</dbReference>
<dbReference type="EMBL" id="MORL01000002">
    <property type="protein sequence ID" value="OIN60453.1"/>
    <property type="molecule type" value="Genomic_DNA"/>
</dbReference>
<dbReference type="AlphaFoldDB" id="A0A1S2VNV8"/>
<dbReference type="PANTHER" id="PTHR22600:SF57">
    <property type="entry name" value="BETA-N-ACETYLHEXOSAMINIDASE"/>
    <property type="match status" value="1"/>
</dbReference>
<dbReference type="InterPro" id="IPR029018">
    <property type="entry name" value="Hex-like_dom2"/>
</dbReference>
<evidence type="ECO:0000256" key="9">
    <source>
        <dbReference type="SAM" id="SignalP"/>
    </source>
</evidence>
<sequence>MRALFSFFVCLLWMPAAFAQKTAFDPQKLAVRWEVIENNYQQKTQTLSAFTLTNTGKTPLPATGWGLYFNFVRTIKPGSANGPLQVDHLNGDFFRLVPKPEMAPLRPGASIRVEFVSDAWVLNVTDAPGGLYWVRDSQPEKGIPLPNYTVVPSTEPKQTTRFPGDKPGFVGPQAVYAQNKALTDIPENQLPKILPSPTAYRETGSAFTLTGDVSIMTDAAFQREAGYLANELAAVLGKKTSVTTQKAPGQIQLQMAAMAPGAYQLRVNADGVVISAASGEGICYGIQSLKMLLPPMAWTKPQSSLPVPGVEVTDAPRFGWRAMMLDVARNFQPKTQVLKLLDLMALYKLNILHFHLNDDEGWRVEIPSLPELTAVGSKRGHTLDNKAFLQPSYGSGPDVQSPTGSGFYSKADFIEILKYAAERHISVVPEIETPGHARAAVKAMDARYARFMAENKPAEAGQYLLRDLQDVSVYRSVQSWNDNVMNVALPSVYRFLETVTDDLLAMYREAGAPIQTIHFGGDEVPAGVWEKSPACQALMKTDPAVKNVDDLWYYYFRKVNELVRKQGLYLYGWEEVGMRKTRLDGKAHMIPNPDFAGDGVQVDVWNNVLGWGAEDLAYKLANAGYKVVLSPVTNYYFDMAYQKSFDEPGYYWGGFTDVDKGYYFIPYDYFKSAREDRLGNPLDRSVFNGKERLTDYGKENIIGIQGLLWSETVLGPQRMEYMMLPKLIGLAERAWASDPAWATGTDEAANQRLYAQAWNTFVNQLGKRELPRLGSYAGGFAYRIPTVGAVVEDGAVRANVQLPGFTIRYTTDGSQPNANSAVYAAPVTTKGTIKLRAFSAQGLGGRTVVIRH</sequence>
<dbReference type="InterPro" id="IPR015883">
    <property type="entry name" value="Glyco_hydro_20_cat"/>
</dbReference>
<comment type="similarity">
    <text evidence="2">Belongs to the glycosyl hydrolase 20 family.</text>
</comment>
<feature type="active site" description="Proton donor" evidence="8">
    <location>
        <position position="523"/>
    </location>
</feature>
<reference evidence="11 12" key="1">
    <citation type="submission" date="2016-10" db="EMBL/GenBank/DDBJ databases">
        <title>Arsenicibacter rosenii gen. nov., sp. nov., an efficient arsenic-methylating bacterium isolated from an arsenic-contaminated paddy soil.</title>
        <authorList>
            <person name="Huang K."/>
        </authorList>
    </citation>
    <scope>NUCLEOTIDE SEQUENCE [LARGE SCALE GENOMIC DNA]</scope>
    <source>
        <strain evidence="11 12">SM-1</strain>
    </source>
</reference>
<dbReference type="Proteomes" id="UP000181790">
    <property type="component" value="Unassembled WGS sequence"/>
</dbReference>
<evidence type="ECO:0000313" key="11">
    <source>
        <dbReference type="EMBL" id="OIN60453.1"/>
    </source>
</evidence>
<dbReference type="SUPFAM" id="SSF51445">
    <property type="entry name" value="(Trans)glycosidases"/>
    <property type="match status" value="1"/>
</dbReference>
<keyword evidence="9" id="KW-0732">Signal</keyword>
<evidence type="ECO:0000256" key="5">
    <source>
        <dbReference type="ARBA" id="ARBA00023295"/>
    </source>
</evidence>
<organism evidence="11 12">
    <name type="scientific">Arsenicibacter rosenii</name>
    <dbReference type="NCBI Taxonomy" id="1750698"/>
    <lineage>
        <taxon>Bacteria</taxon>
        <taxon>Pseudomonadati</taxon>
        <taxon>Bacteroidota</taxon>
        <taxon>Cytophagia</taxon>
        <taxon>Cytophagales</taxon>
        <taxon>Spirosomataceae</taxon>
        <taxon>Arsenicibacter</taxon>
    </lineage>
</organism>
<dbReference type="PANTHER" id="PTHR22600">
    <property type="entry name" value="BETA-HEXOSAMINIDASE"/>
    <property type="match status" value="1"/>
</dbReference>
<dbReference type="Pfam" id="PF03173">
    <property type="entry name" value="CHB_HEX"/>
    <property type="match status" value="1"/>
</dbReference>
<dbReference type="SMART" id="SM01081">
    <property type="entry name" value="CHB_HEX"/>
    <property type="match status" value="1"/>
</dbReference>
<dbReference type="Gene3D" id="2.60.40.10">
    <property type="entry name" value="Immunoglobulins"/>
    <property type="match status" value="1"/>
</dbReference>
<evidence type="ECO:0000259" key="10">
    <source>
        <dbReference type="SMART" id="SM01081"/>
    </source>
</evidence>
<dbReference type="InterPro" id="IPR014756">
    <property type="entry name" value="Ig_E-set"/>
</dbReference>
<dbReference type="InterPro" id="IPR004867">
    <property type="entry name" value="CHB_C_dom"/>
</dbReference>
<feature type="domain" description="Chitobiase/beta-hexosaminidases N-terminal" evidence="10">
    <location>
        <begin position="27"/>
        <end position="174"/>
    </location>
</feature>
<dbReference type="GO" id="GO:0005975">
    <property type="term" value="P:carbohydrate metabolic process"/>
    <property type="evidence" value="ECO:0007669"/>
    <property type="project" value="InterPro"/>
</dbReference>
<dbReference type="InterPro" id="IPR008965">
    <property type="entry name" value="CBM2/CBM3_carb-bd_dom_sf"/>
</dbReference>
<dbReference type="InterPro" id="IPR004866">
    <property type="entry name" value="CHB/HEX_N_dom"/>
</dbReference>
<dbReference type="GO" id="GO:0030203">
    <property type="term" value="P:glycosaminoglycan metabolic process"/>
    <property type="evidence" value="ECO:0007669"/>
    <property type="project" value="TreeGrafter"/>
</dbReference>
<dbReference type="Gene3D" id="3.20.20.80">
    <property type="entry name" value="Glycosidases"/>
    <property type="match status" value="1"/>
</dbReference>
<evidence type="ECO:0000256" key="1">
    <source>
        <dbReference type="ARBA" id="ARBA00001231"/>
    </source>
</evidence>
<dbReference type="CDD" id="cd02847">
    <property type="entry name" value="E_set_Chitobiase_C"/>
    <property type="match status" value="1"/>
</dbReference>
<dbReference type="SUPFAM" id="SSF81296">
    <property type="entry name" value="E set domains"/>
    <property type="match status" value="1"/>
</dbReference>
<comment type="catalytic activity">
    <reaction evidence="1">
        <text>Hydrolysis of terminal non-reducing N-acetyl-D-hexosamine residues in N-acetyl-beta-D-hexosaminides.</text>
        <dbReference type="EC" id="3.2.1.52"/>
    </reaction>
</comment>
<keyword evidence="5" id="KW-0326">Glycosidase</keyword>
<evidence type="ECO:0000313" key="12">
    <source>
        <dbReference type="Proteomes" id="UP000181790"/>
    </source>
</evidence>
<evidence type="ECO:0000256" key="8">
    <source>
        <dbReference type="PIRSR" id="PIRSR625705-1"/>
    </source>
</evidence>
<evidence type="ECO:0000256" key="7">
    <source>
        <dbReference type="ARBA" id="ARBA00033000"/>
    </source>
</evidence>
<dbReference type="Pfam" id="PF02838">
    <property type="entry name" value="Glyco_hydro_20b"/>
    <property type="match status" value="1"/>
</dbReference>
<dbReference type="Pfam" id="PF03174">
    <property type="entry name" value="CHB_HEX_C"/>
    <property type="match status" value="1"/>
</dbReference>
<feature type="chain" id="PRO_5010356468" description="beta-N-acetylhexosaminidase" evidence="9">
    <location>
        <begin position="20"/>
        <end position="852"/>
    </location>
</feature>
<dbReference type="SUPFAM" id="SSF55545">
    <property type="entry name" value="beta-N-acetylhexosaminidase-like domain"/>
    <property type="match status" value="1"/>
</dbReference>
<dbReference type="SUPFAM" id="SSF49384">
    <property type="entry name" value="Carbohydrate-binding domain"/>
    <property type="match status" value="1"/>
</dbReference>
<feature type="signal peptide" evidence="9">
    <location>
        <begin position="1"/>
        <end position="19"/>
    </location>
</feature>
<dbReference type="Pfam" id="PF00728">
    <property type="entry name" value="Glyco_hydro_20"/>
    <property type="match status" value="1"/>
</dbReference>
<comment type="caution">
    <text evidence="11">The sequence shown here is derived from an EMBL/GenBank/DDBJ whole genome shotgun (WGS) entry which is preliminary data.</text>
</comment>